<evidence type="ECO:0000313" key="7">
    <source>
        <dbReference type="Proteomes" id="UP000649739"/>
    </source>
</evidence>
<dbReference type="PANTHER" id="PTHR43464:SF19">
    <property type="entry name" value="UBIQUINONE BIOSYNTHESIS O-METHYLTRANSFERASE, MITOCHONDRIAL"/>
    <property type="match status" value="1"/>
</dbReference>
<dbReference type="GO" id="GO:0032259">
    <property type="term" value="P:methylation"/>
    <property type="evidence" value="ECO:0007669"/>
    <property type="project" value="UniProtKB-KW"/>
</dbReference>
<evidence type="ECO:0000259" key="5">
    <source>
        <dbReference type="Pfam" id="PF08241"/>
    </source>
</evidence>
<sequence length="291" mass="30423">MRTVGGARMWRAAVGATRRAALPRAGRGATPRDPAATPRPGPAAARAGRDPCRDLPRNDPRQYDALADQWGRPGGAFAVLRWLAAARAALIPAARRPGALLLDLGCGGGLLAPYVAGLGYRHVGVDVTASALRYAAGRGVRPVLADATALPVADGVAEVVVAGELFEHVADLPAAVAEACRVLAPGGVLVLDTLNDTRLSRWLTITVAERLPRVPVGLHDPARYVDPARLGALCARHGVRLRVRGARPTVLPTLRWLVSGDDRGRIVPIRSTAVLYQGLGVRAAGRTAPDG</sequence>
<name>A0A8J3B6X5_9ACTN</name>
<dbReference type="SUPFAM" id="SSF53335">
    <property type="entry name" value="S-adenosyl-L-methionine-dependent methyltransferases"/>
    <property type="match status" value="1"/>
</dbReference>
<feature type="region of interest" description="Disordered" evidence="4">
    <location>
        <begin position="19"/>
        <end position="60"/>
    </location>
</feature>
<evidence type="ECO:0000256" key="1">
    <source>
        <dbReference type="ARBA" id="ARBA00022603"/>
    </source>
</evidence>
<dbReference type="RefSeq" id="WP_229783906.1">
    <property type="nucleotide sequence ID" value="NZ_BMQB01000006.1"/>
</dbReference>
<comment type="caution">
    <text evidence="6">The sequence shown here is derived from an EMBL/GenBank/DDBJ whole genome shotgun (WGS) entry which is preliminary data.</text>
</comment>
<feature type="compositionally biased region" description="Low complexity" evidence="4">
    <location>
        <begin position="19"/>
        <end position="46"/>
    </location>
</feature>
<dbReference type="AlphaFoldDB" id="A0A8J3B6X5"/>
<keyword evidence="7" id="KW-1185">Reference proteome</keyword>
<accession>A0A8J3B6X5</accession>
<reference evidence="6" key="2">
    <citation type="submission" date="2020-09" db="EMBL/GenBank/DDBJ databases">
        <authorList>
            <person name="Sun Q."/>
            <person name="Ohkuma M."/>
        </authorList>
    </citation>
    <scope>NUCLEOTIDE SEQUENCE</scope>
    <source>
        <strain evidence="6">JCM 3090</strain>
    </source>
</reference>
<reference evidence="6" key="1">
    <citation type="journal article" date="2014" name="Int. J. Syst. Evol. Microbiol.">
        <title>Complete genome sequence of Corynebacterium casei LMG S-19264T (=DSM 44701T), isolated from a smear-ripened cheese.</title>
        <authorList>
            <consortium name="US DOE Joint Genome Institute (JGI-PGF)"/>
            <person name="Walter F."/>
            <person name="Albersmeier A."/>
            <person name="Kalinowski J."/>
            <person name="Ruckert C."/>
        </authorList>
    </citation>
    <scope>NUCLEOTIDE SEQUENCE</scope>
    <source>
        <strain evidence="6">JCM 3090</strain>
    </source>
</reference>
<dbReference type="Gene3D" id="3.40.50.150">
    <property type="entry name" value="Vaccinia Virus protein VP39"/>
    <property type="match status" value="1"/>
</dbReference>
<dbReference type="EMBL" id="BMQB01000006">
    <property type="protein sequence ID" value="GGJ97732.1"/>
    <property type="molecule type" value="Genomic_DNA"/>
</dbReference>
<organism evidence="6 7">
    <name type="scientific">Pilimelia anulata</name>
    <dbReference type="NCBI Taxonomy" id="53371"/>
    <lineage>
        <taxon>Bacteria</taxon>
        <taxon>Bacillati</taxon>
        <taxon>Actinomycetota</taxon>
        <taxon>Actinomycetes</taxon>
        <taxon>Micromonosporales</taxon>
        <taxon>Micromonosporaceae</taxon>
        <taxon>Pilimelia</taxon>
    </lineage>
</organism>
<dbReference type="PANTHER" id="PTHR43464">
    <property type="entry name" value="METHYLTRANSFERASE"/>
    <property type="match status" value="1"/>
</dbReference>
<feature type="compositionally biased region" description="Basic and acidic residues" evidence="4">
    <location>
        <begin position="47"/>
        <end position="60"/>
    </location>
</feature>
<evidence type="ECO:0000256" key="2">
    <source>
        <dbReference type="ARBA" id="ARBA00022679"/>
    </source>
</evidence>
<dbReference type="Pfam" id="PF08241">
    <property type="entry name" value="Methyltransf_11"/>
    <property type="match status" value="1"/>
</dbReference>
<proteinExistence type="predicted"/>
<evidence type="ECO:0000256" key="4">
    <source>
        <dbReference type="SAM" id="MobiDB-lite"/>
    </source>
</evidence>
<keyword evidence="1" id="KW-0489">Methyltransferase</keyword>
<dbReference type="InterPro" id="IPR029063">
    <property type="entry name" value="SAM-dependent_MTases_sf"/>
</dbReference>
<evidence type="ECO:0000256" key="3">
    <source>
        <dbReference type="ARBA" id="ARBA00022691"/>
    </source>
</evidence>
<keyword evidence="3" id="KW-0949">S-adenosyl-L-methionine</keyword>
<evidence type="ECO:0000313" key="6">
    <source>
        <dbReference type="EMBL" id="GGJ97732.1"/>
    </source>
</evidence>
<gene>
    <name evidence="6" type="ORF">GCM10010123_29720</name>
</gene>
<dbReference type="GO" id="GO:0010420">
    <property type="term" value="F:polyprenyldihydroxybenzoate methyltransferase activity"/>
    <property type="evidence" value="ECO:0007669"/>
    <property type="project" value="TreeGrafter"/>
</dbReference>
<dbReference type="CDD" id="cd02440">
    <property type="entry name" value="AdoMet_MTases"/>
    <property type="match status" value="1"/>
</dbReference>
<dbReference type="Proteomes" id="UP000649739">
    <property type="component" value="Unassembled WGS sequence"/>
</dbReference>
<protein>
    <recommendedName>
        <fullName evidence="5">Methyltransferase type 11 domain-containing protein</fullName>
    </recommendedName>
</protein>
<feature type="domain" description="Methyltransferase type 11" evidence="5">
    <location>
        <begin position="102"/>
        <end position="191"/>
    </location>
</feature>
<keyword evidence="2" id="KW-0808">Transferase</keyword>
<dbReference type="InterPro" id="IPR013216">
    <property type="entry name" value="Methyltransf_11"/>
</dbReference>